<sequence>MTRLIQINQGQATLFQGLSTMHQSLSYLLVELIWCSPSSLSQMVFTYLKKWSTRFV</sequence>
<protein>
    <submittedName>
        <fullName evidence="1">(rape) hypothetical protein</fullName>
    </submittedName>
</protein>
<name>A0A816UX07_BRANA</name>
<reference evidence="1" key="1">
    <citation type="submission" date="2021-01" db="EMBL/GenBank/DDBJ databases">
        <authorList>
            <consortium name="Genoscope - CEA"/>
            <person name="William W."/>
        </authorList>
    </citation>
    <scope>NUCLEOTIDE SEQUENCE</scope>
</reference>
<accession>A0A816UX07</accession>
<dbReference type="Proteomes" id="UP001295469">
    <property type="component" value="Chromosome C08"/>
</dbReference>
<gene>
    <name evidence="1" type="ORF">DARMORV10_C08P40950.1</name>
</gene>
<proteinExistence type="predicted"/>
<dbReference type="EMBL" id="HG994372">
    <property type="protein sequence ID" value="CAF2114291.1"/>
    <property type="molecule type" value="Genomic_DNA"/>
</dbReference>
<evidence type="ECO:0000313" key="1">
    <source>
        <dbReference type="EMBL" id="CAF2114291.1"/>
    </source>
</evidence>
<organism evidence="1">
    <name type="scientific">Brassica napus</name>
    <name type="common">Rape</name>
    <dbReference type="NCBI Taxonomy" id="3708"/>
    <lineage>
        <taxon>Eukaryota</taxon>
        <taxon>Viridiplantae</taxon>
        <taxon>Streptophyta</taxon>
        <taxon>Embryophyta</taxon>
        <taxon>Tracheophyta</taxon>
        <taxon>Spermatophyta</taxon>
        <taxon>Magnoliopsida</taxon>
        <taxon>eudicotyledons</taxon>
        <taxon>Gunneridae</taxon>
        <taxon>Pentapetalae</taxon>
        <taxon>rosids</taxon>
        <taxon>malvids</taxon>
        <taxon>Brassicales</taxon>
        <taxon>Brassicaceae</taxon>
        <taxon>Brassiceae</taxon>
        <taxon>Brassica</taxon>
    </lineage>
</organism>
<dbReference type="AlphaFoldDB" id="A0A816UX07"/>